<dbReference type="InterPro" id="IPR001433">
    <property type="entry name" value="OxRdtase_FAD/NAD-bd"/>
</dbReference>
<evidence type="ECO:0000256" key="5">
    <source>
        <dbReference type="ARBA" id="ARBA00022723"/>
    </source>
</evidence>
<comment type="similarity">
    <text evidence="1 11">Belongs to the PyrK family.</text>
</comment>
<keyword evidence="3 11" id="KW-0285">Flavoprotein</keyword>
<dbReference type="Proteomes" id="UP000192731">
    <property type="component" value="Unassembled WGS sequence"/>
</dbReference>
<evidence type="ECO:0000256" key="9">
    <source>
        <dbReference type="ARBA" id="ARBA00023004"/>
    </source>
</evidence>
<sequence>MKLITAKVINQVKIAKDQFVLRLYCPDIVLAAKPGQFITLKIHEQPLLRRPFSIHYIDKEKGYLEIFYQVVGRTTKDLSNLSEDADVSLLGPLGNGFTLKENSKALLIGGGLGQAPLRFLATELKLLNTEVEVLLGARHEEGLKNLECFMDQTGNIHCATEDGSKGVKGFVTEVLPDIIKEFKPDIIYTCGPIPMLKAIKEIATKSQILCQISLEKTMACGIGVCLGCTCKSKNDEKYPKVCIDGPVFWAEGVDIDE</sequence>
<dbReference type="GO" id="GO:0046872">
    <property type="term" value="F:metal ion binding"/>
    <property type="evidence" value="ECO:0007669"/>
    <property type="project" value="UniProtKB-KW"/>
</dbReference>
<keyword evidence="10 11" id="KW-0411">Iron-sulfur</keyword>
<dbReference type="UniPathway" id="UPA00070">
    <property type="reaction ID" value="UER00945"/>
</dbReference>
<dbReference type="Pfam" id="PF00970">
    <property type="entry name" value="FAD_binding_6"/>
    <property type="match status" value="1"/>
</dbReference>
<dbReference type="HAMAP" id="MF_01211">
    <property type="entry name" value="DHODB_Fe_S_bind"/>
    <property type="match status" value="1"/>
</dbReference>
<dbReference type="InterPro" id="IPR012165">
    <property type="entry name" value="Cyt_c3_hydrogenase_gsu"/>
</dbReference>
<dbReference type="Gene3D" id="3.40.50.80">
    <property type="entry name" value="Nucleotide-binding domain of ferredoxin-NADP reductase (FNR) module"/>
    <property type="match status" value="1"/>
</dbReference>
<keyword evidence="5 11" id="KW-0479">Metal-binding</keyword>
<keyword evidence="4 11" id="KW-0001">2Fe-2S</keyword>
<comment type="pathway">
    <text evidence="11">Pyrimidine metabolism; UMP biosynthesis via de novo pathway; orotate from (S)-dihydroorotate (NAD(+) route): step 1/1.</text>
</comment>
<keyword evidence="8 11" id="KW-0249">Electron transport</keyword>
<proteinExistence type="inferred from homology"/>
<dbReference type="InterPro" id="IPR037117">
    <property type="entry name" value="Dihydroorotate_DH_ele_sf"/>
</dbReference>
<evidence type="ECO:0000256" key="12">
    <source>
        <dbReference type="PIRSR" id="PIRSR006816-1"/>
    </source>
</evidence>
<keyword evidence="9 11" id="KW-0408">Iron</keyword>
<dbReference type="PANTHER" id="PTHR43513:SF3">
    <property type="entry name" value="DIHYDROOROTATE DEHYDROGENASE B (NAD(+)), ELECTRON TRANSFER SUBUNIT-RELATED"/>
    <property type="match status" value="1"/>
</dbReference>
<feature type="binding site" evidence="11 13">
    <location>
        <position position="242"/>
    </location>
    <ligand>
        <name>[2Fe-2S] cluster</name>
        <dbReference type="ChEBI" id="CHEBI:190135"/>
    </ligand>
</feature>
<comment type="cofactor">
    <cofactor evidence="13">
        <name>[2Fe-2S] cluster</name>
        <dbReference type="ChEBI" id="CHEBI:190135"/>
    </cofactor>
    <text evidence="13">Binds 1 [2Fe-2S] cluster per subunit.</text>
</comment>
<dbReference type="SUPFAM" id="SSF52343">
    <property type="entry name" value="Ferredoxin reductase-like, C-terminal NADP-linked domain"/>
    <property type="match status" value="1"/>
</dbReference>
<dbReference type="PANTHER" id="PTHR43513">
    <property type="entry name" value="DIHYDROOROTATE DEHYDROGENASE B (NAD(+)), ELECTRON TRANSFER SUBUNIT"/>
    <property type="match status" value="1"/>
</dbReference>
<dbReference type="RefSeq" id="WP_084053656.1">
    <property type="nucleotide sequence ID" value="NZ_FWWT01000021.1"/>
</dbReference>
<dbReference type="InterPro" id="IPR017938">
    <property type="entry name" value="Riboflavin_synthase-like_b-brl"/>
</dbReference>
<dbReference type="AlphaFoldDB" id="A0A1W1VGX9"/>
<dbReference type="InterPro" id="IPR017927">
    <property type="entry name" value="FAD-bd_FR_type"/>
</dbReference>
<evidence type="ECO:0000256" key="13">
    <source>
        <dbReference type="PIRSR" id="PIRSR006816-2"/>
    </source>
</evidence>
<dbReference type="SUPFAM" id="SSF63380">
    <property type="entry name" value="Riboflavin synthase domain-like"/>
    <property type="match status" value="1"/>
</dbReference>
<dbReference type="EMBL" id="FWWT01000021">
    <property type="protein sequence ID" value="SMB92602.1"/>
    <property type="molecule type" value="Genomic_DNA"/>
</dbReference>
<protein>
    <recommendedName>
        <fullName evidence="11">Dihydroorotate dehydrogenase B (NAD(+)), electron transfer subunit</fullName>
    </recommendedName>
    <alternativeName>
        <fullName evidence="11">Dihydroorotate oxidase B, electron transfer subunit</fullName>
    </alternativeName>
</protein>
<comment type="function">
    <text evidence="11">Responsible for channeling the electrons from the oxidation of dihydroorotate from the FMN redox center in the PyrD type B subunit to the ultimate electron acceptor NAD(+).</text>
</comment>
<feature type="binding site" evidence="11 13">
    <location>
        <position position="225"/>
    </location>
    <ligand>
        <name>[2Fe-2S] cluster</name>
        <dbReference type="ChEBI" id="CHEBI:190135"/>
    </ligand>
</feature>
<dbReference type="PIRSF" id="PIRSF006816">
    <property type="entry name" value="Cyc3_hyd_g"/>
    <property type="match status" value="1"/>
</dbReference>
<keyword evidence="6 11" id="KW-0274">FAD</keyword>
<dbReference type="InterPro" id="IPR008333">
    <property type="entry name" value="Cbr1-like_FAD-bd_dom"/>
</dbReference>
<feature type="binding site" evidence="11 12">
    <location>
        <begin position="50"/>
        <end position="53"/>
    </location>
    <ligand>
        <name>FAD</name>
        <dbReference type="ChEBI" id="CHEBI:57692"/>
    </ligand>
</feature>
<dbReference type="STRING" id="656914.SAMN00017405_2067"/>
<reference evidence="15 16" key="1">
    <citation type="submission" date="2017-04" db="EMBL/GenBank/DDBJ databases">
        <authorList>
            <person name="Afonso C.L."/>
            <person name="Miller P.J."/>
            <person name="Scott M.A."/>
            <person name="Spackman E."/>
            <person name="Goraichik I."/>
            <person name="Dimitrov K.M."/>
            <person name="Suarez D.L."/>
            <person name="Swayne D.E."/>
        </authorList>
    </citation>
    <scope>NUCLEOTIDE SEQUENCE [LARGE SCALE GENOMIC DNA]</scope>
    <source>
        <strain evidence="15 16">DSM 11270</strain>
    </source>
</reference>
<evidence type="ECO:0000256" key="10">
    <source>
        <dbReference type="ARBA" id="ARBA00023014"/>
    </source>
</evidence>
<evidence type="ECO:0000313" key="16">
    <source>
        <dbReference type="Proteomes" id="UP000192731"/>
    </source>
</evidence>
<name>A0A1W1VGX9_DESTI</name>
<comment type="caution">
    <text evidence="11">Lacks conserved residue(s) required for the propagation of feature annotation.</text>
</comment>
<evidence type="ECO:0000259" key="14">
    <source>
        <dbReference type="PROSITE" id="PS51384"/>
    </source>
</evidence>
<dbReference type="OrthoDB" id="9789468at2"/>
<comment type="cofactor">
    <cofactor evidence="11 12">
        <name>FAD</name>
        <dbReference type="ChEBI" id="CHEBI:57692"/>
    </cofactor>
    <text evidence="11 12">Binds 1 FAD per subunit.</text>
</comment>
<comment type="subunit">
    <text evidence="11">Heterotetramer of 2 PyrK and 2 PyrD type B subunits.</text>
</comment>
<dbReference type="GO" id="GO:0044205">
    <property type="term" value="P:'de novo' UMP biosynthetic process"/>
    <property type="evidence" value="ECO:0007669"/>
    <property type="project" value="UniProtKB-UniRule"/>
</dbReference>
<feature type="domain" description="FAD-binding FR-type" evidence="14">
    <location>
        <begin position="1"/>
        <end position="99"/>
    </location>
</feature>
<evidence type="ECO:0000256" key="7">
    <source>
        <dbReference type="ARBA" id="ARBA00022975"/>
    </source>
</evidence>
<organism evidence="15 16">
    <name type="scientific">Desulfonispora thiosulfatigenes DSM 11270</name>
    <dbReference type="NCBI Taxonomy" id="656914"/>
    <lineage>
        <taxon>Bacteria</taxon>
        <taxon>Bacillati</taxon>
        <taxon>Bacillota</taxon>
        <taxon>Clostridia</taxon>
        <taxon>Eubacteriales</taxon>
        <taxon>Peptococcaceae</taxon>
        <taxon>Desulfonispora</taxon>
    </lineage>
</organism>
<dbReference type="Pfam" id="PF10418">
    <property type="entry name" value="DHODB_Fe-S_bind"/>
    <property type="match status" value="1"/>
</dbReference>
<dbReference type="GO" id="GO:0009055">
    <property type="term" value="F:electron transfer activity"/>
    <property type="evidence" value="ECO:0007669"/>
    <property type="project" value="UniProtKB-UniRule"/>
</dbReference>
<evidence type="ECO:0000313" key="15">
    <source>
        <dbReference type="EMBL" id="SMB92602.1"/>
    </source>
</evidence>
<evidence type="ECO:0000256" key="6">
    <source>
        <dbReference type="ARBA" id="ARBA00022827"/>
    </source>
</evidence>
<dbReference type="InterPro" id="IPR023455">
    <property type="entry name" value="Dihydroorotate_DHASE_ETsu"/>
</dbReference>
<evidence type="ECO:0000256" key="1">
    <source>
        <dbReference type="ARBA" id="ARBA00006422"/>
    </source>
</evidence>
<dbReference type="Gene3D" id="2.40.30.10">
    <property type="entry name" value="Translation factors"/>
    <property type="match status" value="1"/>
</dbReference>
<dbReference type="PROSITE" id="PS51384">
    <property type="entry name" value="FAD_FR"/>
    <property type="match status" value="1"/>
</dbReference>
<dbReference type="InterPro" id="IPR039261">
    <property type="entry name" value="FNR_nucleotide-bd"/>
</dbReference>
<dbReference type="InterPro" id="IPR019480">
    <property type="entry name" value="Dihydroorotate_DH_Fe-S-bd"/>
</dbReference>
<dbReference type="GO" id="GO:0050660">
    <property type="term" value="F:flavin adenine dinucleotide binding"/>
    <property type="evidence" value="ECO:0007669"/>
    <property type="project" value="InterPro"/>
</dbReference>
<keyword evidence="16" id="KW-1185">Reference proteome</keyword>
<keyword evidence="7 11" id="KW-0665">Pyrimidine biosynthesis</keyword>
<dbReference type="Gene3D" id="2.10.240.10">
    <property type="entry name" value="Dihydroorotate dehydrogenase, electron transfer subunit"/>
    <property type="match status" value="1"/>
</dbReference>
<keyword evidence="2 11" id="KW-0813">Transport</keyword>
<evidence type="ECO:0000256" key="2">
    <source>
        <dbReference type="ARBA" id="ARBA00022448"/>
    </source>
</evidence>
<gene>
    <name evidence="11" type="primary">pyrK</name>
    <name evidence="15" type="ORF">SAMN00017405_2067</name>
</gene>
<evidence type="ECO:0000256" key="4">
    <source>
        <dbReference type="ARBA" id="ARBA00022714"/>
    </source>
</evidence>
<dbReference type="InterPro" id="IPR050353">
    <property type="entry name" value="PyrK_electron_transfer"/>
</dbReference>
<accession>A0A1W1VGX9</accession>
<evidence type="ECO:0000256" key="3">
    <source>
        <dbReference type="ARBA" id="ARBA00022630"/>
    </source>
</evidence>
<dbReference type="GO" id="GO:0051537">
    <property type="term" value="F:2 iron, 2 sulfur cluster binding"/>
    <property type="evidence" value="ECO:0007669"/>
    <property type="project" value="UniProtKB-KW"/>
</dbReference>
<comment type="cofactor">
    <cofactor evidence="11">
        <name>[2Fe-2S] cluster</name>
        <dbReference type="ChEBI" id="CHEBI:190135"/>
    </cofactor>
    <text evidence="11">Binds 1 [2Fe-2S] cluster per subunit.</text>
</comment>
<evidence type="ECO:0000256" key="8">
    <source>
        <dbReference type="ARBA" id="ARBA00022982"/>
    </source>
</evidence>
<feature type="binding site" evidence="11 13">
    <location>
        <position position="220"/>
    </location>
    <ligand>
        <name>[2Fe-2S] cluster</name>
        <dbReference type="ChEBI" id="CHEBI:190135"/>
    </ligand>
</feature>
<dbReference type="CDD" id="cd06218">
    <property type="entry name" value="DHOD_e_trans"/>
    <property type="match status" value="1"/>
</dbReference>
<dbReference type="GO" id="GO:0016491">
    <property type="term" value="F:oxidoreductase activity"/>
    <property type="evidence" value="ECO:0007669"/>
    <property type="project" value="InterPro"/>
</dbReference>
<evidence type="ECO:0000256" key="11">
    <source>
        <dbReference type="HAMAP-Rule" id="MF_01211"/>
    </source>
</evidence>
<feature type="binding site" evidence="11 13">
    <location>
        <position position="228"/>
    </location>
    <ligand>
        <name>[2Fe-2S] cluster</name>
        <dbReference type="ChEBI" id="CHEBI:190135"/>
    </ligand>
</feature>
<dbReference type="Pfam" id="PF00175">
    <property type="entry name" value="NAD_binding_1"/>
    <property type="match status" value="1"/>
</dbReference>